<reference evidence="8 9" key="2">
    <citation type="submission" date="2018-07" db="EMBL/GenBank/DDBJ databases">
        <title>Pontibacter sp. 2b14 genomic sequence and assembly.</title>
        <authorList>
            <person name="Du Z.-J."/>
        </authorList>
    </citation>
    <scope>NUCLEOTIDE SEQUENCE [LARGE SCALE GENOMIC DNA]</scope>
    <source>
        <strain evidence="8 9">2b14</strain>
    </source>
</reference>
<evidence type="ECO:0000256" key="4">
    <source>
        <dbReference type="ARBA" id="ARBA00022989"/>
    </source>
</evidence>
<evidence type="ECO:0000313" key="9">
    <source>
        <dbReference type="Proteomes" id="UP000251692"/>
    </source>
</evidence>
<keyword evidence="2" id="KW-1003">Cell membrane</keyword>
<name>A0A364RBF4_9BACT</name>
<organism evidence="8 9">
    <name type="scientific">Pontibacter arcticus</name>
    <dbReference type="NCBI Taxonomy" id="2080288"/>
    <lineage>
        <taxon>Bacteria</taxon>
        <taxon>Pseudomonadati</taxon>
        <taxon>Bacteroidota</taxon>
        <taxon>Cytophagia</taxon>
        <taxon>Cytophagales</taxon>
        <taxon>Hymenobacteraceae</taxon>
        <taxon>Pontibacter</taxon>
    </lineage>
</organism>
<dbReference type="EMBL" id="QMDV01000004">
    <property type="protein sequence ID" value="RAU81614.1"/>
    <property type="molecule type" value="Genomic_DNA"/>
</dbReference>
<keyword evidence="5 6" id="KW-0472">Membrane</keyword>
<dbReference type="PANTHER" id="PTHR36115">
    <property type="entry name" value="PROLINE-RICH ANTIGEN HOMOLOG-RELATED"/>
    <property type="match status" value="1"/>
</dbReference>
<evidence type="ECO:0000259" key="7">
    <source>
        <dbReference type="Pfam" id="PF06271"/>
    </source>
</evidence>
<feature type="domain" description="RDD" evidence="7">
    <location>
        <begin position="18"/>
        <end position="160"/>
    </location>
</feature>
<dbReference type="OrthoDB" id="9793824at2"/>
<evidence type="ECO:0000256" key="3">
    <source>
        <dbReference type="ARBA" id="ARBA00022692"/>
    </source>
</evidence>
<feature type="transmembrane region" description="Helical" evidence="6">
    <location>
        <begin position="21"/>
        <end position="46"/>
    </location>
</feature>
<dbReference type="AlphaFoldDB" id="A0A364RBF4"/>
<dbReference type="InterPro" id="IPR010432">
    <property type="entry name" value="RDD"/>
</dbReference>
<evidence type="ECO:0000256" key="5">
    <source>
        <dbReference type="ARBA" id="ARBA00023136"/>
    </source>
</evidence>
<dbReference type="Pfam" id="PF06271">
    <property type="entry name" value="RDD"/>
    <property type="match status" value="1"/>
</dbReference>
<evidence type="ECO:0000256" key="2">
    <source>
        <dbReference type="ARBA" id="ARBA00022475"/>
    </source>
</evidence>
<proteinExistence type="predicted"/>
<keyword evidence="3 6" id="KW-0812">Transmembrane</keyword>
<dbReference type="GO" id="GO:0005886">
    <property type="term" value="C:plasma membrane"/>
    <property type="evidence" value="ECO:0007669"/>
    <property type="project" value="UniProtKB-SubCell"/>
</dbReference>
<feature type="transmembrane region" description="Helical" evidence="6">
    <location>
        <begin position="72"/>
        <end position="91"/>
    </location>
</feature>
<feature type="transmembrane region" description="Helical" evidence="6">
    <location>
        <begin position="129"/>
        <end position="148"/>
    </location>
</feature>
<dbReference type="Proteomes" id="UP000251692">
    <property type="component" value="Unassembled WGS sequence"/>
</dbReference>
<evidence type="ECO:0000256" key="1">
    <source>
        <dbReference type="ARBA" id="ARBA00004651"/>
    </source>
</evidence>
<dbReference type="InterPro" id="IPR051791">
    <property type="entry name" value="Pra-immunoreactive"/>
</dbReference>
<comment type="caution">
    <text evidence="8">The sequence shown here is derived from an EMBL/GenBank/DDBJ whole genome shotgun (WGS) entry which is preliminary data.</text>
</comment>
<comment type="subcellular location">
    <subcellularLocation>
        <location evidence="1">Cell membrane</location>
        <topology evidence="1">Multi-pass membrane protein</topology>
    </subcellularLocation>
</comment>
<sequence>MQTAINSSQATLKRSTLYGGVSARFVSFLVDTTLLMFCYTLFLYAASDNPDQLDSWKVIFAHEPLSLQEPLLMGKTLLLYLYFPVLHWLYYTICESSGKQATIGKYTLGLKVTDLRGKRISFAQANLRYFSKIISALPVFLGFLLLLSTRRKQSLHDYLARTIVVTN</sequence>
<gene>
    <name evidence="8" type="ORF">DP923_12900</name>
</gene>
<keyword evidence="9" id="KW-1185">Reference proteome</keyword>
<protein>
    <submittedName>
        <fullName evidence="8">RDD family protein</fullName>
    </submittedName>
</protein>
<evidence type="ECO:0000256" key="6">
    <source>
        <dbReference type="SAM" id="Phobius"/>
    </source>
</evidence>
<keyword evidence="4 6" id="KW-1133">Transmembrane helix</keyword>
<accession>A0A364RBF4</accession>
<reference evidence="8 9" key="1">
    <citation type="submission" date="2018-06" db="EMBL/GenBank/DDBJ databases">
        <authorList>
            <person name="Liu Z.-W."/>
        </authorList>
    </citation>
    <scope>NUCLEOTIDE SEQUENCE [LARGE SCALE GENOMIC DNA]</scope>
    <source>
        <strain evidence="8 9">2b14</strain>
    </source>
</reference>
<dbReference type="RefSeq" id="WP_112306294.1">
    <property type="nucleotide sequence ID" value="NZ_QMDV01000004.1"/>
</dbReference>
<evidence type="ECO:0000313" key="8">
    <source>
        <dbReference type="EMBL" id="RAU81614.1"/>
    </source>
</evidence>